<accession>A0A8T0EAX7</accession>
<evidence type="ECO:0000313" key="2">
    <source>
        <dbReference type="EMBL" id="KAF8769917.1"/>
    </source>
</evidence>
<evidence type="ECO:0000256" key="1">
    <source>
        <dbReference type="SAM" id="SignalP"/>
    </source>
</evidence>
<evidence type="ECO:0000313" key="3">
    <source>
        <dbReference type="Proteomes" id="UP000807504"/>
    </source>
</evidence>
<dbReference type="AlphaFoldDB" id="A0A8T0EAX7"/>
<comment type="caution">
    <text evidence="2">The sequence shown here is derived from an EMBL/GenBank/DDBJ whole genome shotgun (WGS) entry which is preliminary data.</text>
</comment>
<name>A0A8T0EAX7_ARGBR</name>
<keyword evidence="1" id="KW-0732">Signal</keyword>
<feature type="chain" id="PRO_5035832380" evidence="1">
    <location>
        <begin position="24"/>
        <end position="92"/>
    </location>
</feature>
<protein>
    <submittedName>
        <fullName evidence="2">Uncharacterized protein</fullName>
    </submittedName>
</protein>
<gene>
    <name evidence="2" type="ORF">HNY73_017509</name>
</gene>
<reference evidence="2" key="1">
    <citation type="journal article" date="2020" name="bioRxiv">
        <title>Chromosome-level reference genome of the European wasp spider Argiope bruennichi: a resource for studies on range expansion and evolutionary adaptation.</title>
        <authorList>
            <person name="Sheffer M.M."/>
            <person name="Hoppe A."/>
            <person name="Krehenwinkel H."/>
            <person name="Uhl G."/>
            <person name="Kuss A.W."/>
            <person name="Jensen L."/>
            <person name="Jensen C."/>
            <person name="Gillespie R.G."/>
            <person name="Hoff K.J."/>
            <person name="Prost S."/>
        </authorList>
    </citation>
    <scope>NUCLEOTIDE SEQUENCE</scope>
</reference>
<organism evidence="2 3">
    <name type="scientific">Argiope bruennichi</name>
    <name type="common">Wasp spider</name>
    <name type="synonym">Aranea bruennichi</name>
    <dbReference type="NCBI Taxonomy" id="94029"/>
    <lineage>
        <taxon>Eukaryota</taxon>
        <taxon>Metazoa</taxon>
        <taxon>Ecdysozoa</taxon>
        <taxon>Arthropoda</taxon>
        <taxon>Chelicerata</taxon>
        <taxon>Arachnida</taxon>
        <taxon>Araneae</taxon>
        <taxon>Araneomorphae</taxon>
        <taxon>Entelegynae</taxon>
        <taxon>Araneoidea</taxon>
        <taxon>Araneidae</taxon>
        <taxon>Argiope</taxon>
    </lineage>
</organism>
<reference evidence="2" key="2">
    <citation type="submission" date="2020-06" db="EMBL/GenBank/DDBJ databases">
        <authorList>
            <person name="Sheffer M."/>
        </authorList>
    </citation>
    <scope>NUCLEOTIDE SEQUENCE</scope>
</reference>
<dbReference type="Proteomes" id="UP000807504">
    <property type="component" value="Unassembled WGS sequence"/>
</dbReference>
<keyword evidence="3" id="KW-1185">Reference proteome</keyword>
<proteinExistence type="predicted"/>
<sequence length="92" mass="10738">MGRYWTTLLTVLFCLFCTMNVKGAATYPSAISTLVQAAFDPVYWLTTFHHMDLSRQVRSRWLRLLPDFLTGQLRLRPAHWRIHSESPISFHG</sequence>
<dbReference type="EMBL" id="JABXBU010002228">
    <property type="protein sequence ID" value="KAF8769917.1"/>
    <property type="molecule type" value="Genomic_DNA"/>
</dbReference>
<feature type="signal peptide" evidence="1">
    <location>
        <begin position="1"/>
        <end position="23"/>
    </location>
</feature>